<dbReference type="HAMAP" id="MF_01894">
    <property type="entry name" value="Smc_prok"/>
    <property type="match status" value="1"/>
</dbReference>
<evidence type="ECO:0000313" key="9">
    <source>
        <dbReference type="Proteomes" id="UP000248168"/>
    </source>
</evidence>
<dbReference type="EMBL" id="OUNR01000001">
    <property type="protein sequence ID" value="SPP63514.1"/>
    <property type="molecule type" value="Genomic_DNA"/>
</dbReference>
<keyword evidence="4 6" id="KW-0175">Coiled coil</keyword>
<dbReference type="InterPro" id="IPR036277">
    <property type="entry name" value="SMC_hinge_sf"/>
</dbReference>
<dbReference type="SUPFAM" id="SSF75553">
    <property type="entry name" value="Smc hinge domain"/>
    <property type="match status" value="1"/>
</dbReference>
<feature type="domain" description="SMC hinge" evidence="7">
    <location>
        <begin position="532"/>
        <end position="653"/>
    </location>
</feature>
<keyword evidence="9" id="KW-1185">Reference proteome</keyword>
<evidence type="ECO:0000256" key="2">
    <source>
        <dbReference type="ARBA" id="ARBA00022741"/>
    </source>
</evidence>
<keyword evidence="2 6" id="KW-0547">Nucleotide-binding</keyword>
<feature type="binding site" evidence="6">
    <location>
        <begin position="31"/>
        <end position="38"/>
    </location>
    <ligand>
        <name>ATP</name>
        <dbReference type="ChEBI" id="CHEBI:30616"/>
    </ligand>
</feature>
<dbReference type="InterPro" id="IPR027417">
    <property type="entry name" value="P-loop_NTPase"/>
</dbReference>
<dbReference type="Pfam" id="PF02463">
    <property type="entry name" value="SMC_N"/>
    <property type="match status" value="1"/>
</dbReference>
<dbReference type="GO" id="GO:0005737">
    <property type="term" value="C:cytoplasm"/>
    <property type="evidence" value="ECO:0007669"/>
    <property type="project" value="UniProtKB-SubCell"/>
</dbReference>
<dbReference type="Proteomes" id="UP000248168">
    <property type="component" value="Unassembled WGS sequence"/>
</dbReference>
<dbReference type="SMART" id="SM00968">
    <property type="entry name" value="SMC_hinge"/>
    <property type="match status" value="1"/>
</dbReference>
<dbReference type="GO" id="GO:0007062">
    <property type="term" value="P:sister chromatid cohesion"/>
    <property type="evidence" value="ECO:0007669"/>
    <property type="project" value="InterPro"/>
</dbReference>
<feature type="coiled-coil region" evidence="6">
    <location>
        <begin position="343"/>
        <end position="370"/>
    </location>
</feature>
<dbReference type="InParanoid" id="A0A330L1K9"/>
<keyword evidence="3 6" id="KW-0067">ATP-binding</keyword>
<keyword evidence="1 6" id="KW-0963">Cytoplasm</keyword>
<dbReference type="InterPro" id="IPR024704">
    <property type="entry name" value="SMC"/>
</dbReference>
<gene>
    <name evidence="6 8" type="primary">smc</name>
    <name evidence="8" type="ORF">NITLEN_10600</name>
</gene>
<dbReference type="GO" id="GO:0030261">
    <property type="term" value="P:chromosome condensation"/>
    <property type="evidence" value="ECO:0007669"/>
    <property type="project" value="InterPro"/>
</dbReference>
<dbReference type="PANTHER" id="PTHR43977">
    <property type="entry name" value="STRUCTURAL MAINTENANCE OF CHROMOSOMES PROTEIN 3"/>
    <property type="match status" value="1"/>
</dbReference>
<evidence type="ECO:0000313" key="8">
    <source>
        <dbReference type="EMBL" id="SPP63514.1"/>
    </source>
</evidence>
<evidence type="ECO:0000256" key="4">
    <source>
        <dbReference type="ARBA" id="ARBA00023054"/>
    </source>
</evidence>
<comment type="domain">
    <text evidence="6">Contains large globular domains required for ATP hydrolysis at each terminus and a third globular domain forming a flexible hinge near the middle of the molecule. These domains are separated by coiled-coil structures.</text>
</comment>
<dbReference type="FunCoup" id="A0A330L1K9">
    <property type="interactions" value="92"/>
</dbReference>
<dbReference type="InterPro" id="IPR011890">
    <property type="entry name" value="SMC_prok"/>
</dbReference>
<dbReference type="Gene3D" id="3.30.70.1620">
    <property type="match status" value="1"/>
</dbReference>
<feature type="coiled-coil region" evidence="6">
    <location>
        <begin position="866"/>
        <end position="893"/>
    </location>
</feature>
<organism evidence="8 9">
    <name type="scientific">Nitrospira lenta</name>
    <dbReference type="NCBI Taxonomy" id="1436998"/>
    <lineage>
        <taxon>Bacteria</taxon>
        <taxon>Pseudomonadati</taxon>
        <taxon>Nitrospirota</taxon>
        <taxon>Nitrospiria</taxon>
        <taxon>Nitrospirales</taxon>
        <taxon>Nitrospiraceae</taxon>
        <taxon>Nitrospira</taxon>
    </lineage>
</organism>
<dbReference type="InterPro" id="IPR003395">
    <property type="entry name" value="RecF/RecN/SMC_N"/>
</dbReference>
<dbReference type="GO" id="GO:0016887">
    <property type="term" value="F:ATP hydrolysis activity"/>
    <property type="evidence" value="ECO:0007669"/>
    <property type="project" value="InterPro"/>
</dbReference>
<dbReference type="Pfam" id="PF06470">
    <property type="entry name" value="SMC_hinge"/>
    <property type="match status" value="1"/>
</dbReference>
<dbReference type="GO" id="GO:0003677">
    <property type="term" value="F:DNA binding"/>
    <property type="evidence" value="ECO:0007669"/>
    <property type="project" value="UniProtKB-UniRule"/>
</dbReference>
<name>A0A330L1K9_9BACT</name>
<proteinExistence type="inferred from homology"/>
<comment type="similarity">
    <text evidence="6">Belongs to the SMC family.</text>
</comment>
<dbReference type="AlphaFoldDB" id="A0A330L1K9"/>
<comment type="subunit">
    <text evidence="6">Homodimer.</text>
</comment>
<evidence type="ECO:0000256" key="5">
    <source>
        <dbReference type="ARBA" id="ARBA00023125"/>
    </source>
</evidence>
<dbReference type="GO" id="GO:0007059">
    <property type="term" value="P:chromosome segregation"/>
    <property type="evidence" value="ECO:0007669"/>
    <property type="project" value="UniProtKB-UniRule"/>
</dbReference>
<comment type="subcellular location">
    <subcellularLocation>
        <location evidence="6">Cytoplasm</location>
    </subcellularLocation>
</comment>
<dbReference type="RefSeq" id="WP_181416595.1">
    <property type="nucleotide sequence ID" value="NZ_OUNR01000001.1"/>
</dbReference>
<dbReference type="GO" id="GO:0005694">
    <property type="term" value="C:chromosome"/>
    <property type="evidence" value="ECO:0007669"/>
    <property type="project" value="InterPro"/>
</dbReference>
<keyword evidence="5 6" id="KW-0238">DNA-binding</keyword>
<dbReference type="GO" id="GO:0005524">
    <property type="term" value="F:ATP binding"/>
    <property type="evidence" value="ECO:0007669"/>
    <property type="project" value="UniProtKB-UniRule"/>
</dbReference>
<dbReference type="CDD" id="cd03278">
    <property type="entry name" value="ABC_SMC_barmotin"/>
    <property type="match status" value="1"/>
</dbReference>
<dbReference type="InterPro" id="IPR010935">
    <property type="entry name" value="SMC_hinge"/>
</dbReference>
<dbReference type="Gene3D" id="3.40.50.300">
    <property type="entry name" value="P-loop containing nucleotide triphosphate hydrolases"/>
    <property type="match status" value="2"/>
</dbReference>
<comment type="function">
    <text evidence="6">Required for chromosome condensation and partitioning.</text>
</comment>
<evidence type="ECO:0000256" key="1">
    <source>
        <dbReference type="ARBA" id="ARBA00022490"/>
    </source>
</evidence>
<protein>
    <recommendedName>
        <fullName evidence="6">Chromosome partition protein Smc</fullName>
    </recommendedName>
</protein>
<evidence type="ECO:0000256" key="3">
    <source>
        <dbReference type="ARBA" id="ARBA00022840"/>
    </source>
</evidence>
<dbReference type="NCBIfam" id="TIGR02168">
    <property type="entry name" value="SMC_prok_B"/>
    <property type="match status" value="1"/>
</dbReference>
<dbReference type="GO" id="GO:0006260">
    <property type="term" value="P:DNA replication"/>
    <property type="evidence" value="ECO:0007669"/>
    <property type="project" value="UniProtKB-UniRule"/>
</dbReference>
<dbReference type="SUPFAM" id="SSF52540">
    <property type="entry name" value="P-loop containing nucleoside triphosphate hydrolases"/>
    <property type="match status" value="1"/>
</dbReference>
<evidence type="ECO:0000256" key="6">
    <source>
        <dbReference type="HAMAP-Rule" id="MF_01894"/>
    </source>
</evidence>
<dbReference type="PIRSF" id="PIRSF005719">
    <property type="entry name" value="SMC"/>
    <property type="match status" value="1"/>
</dbReference>
<dbReference type="Gene3D" id="1.20.1060.20">
    <property type="match status" value="1"/>
</dbReference>
<evidence type="ECO:0000259" key="7">
    <source>
        <dbReference type="SMART" id="SM00968"/>
    </source>
</evidence>
<sequence length="1233" mass="137183">MYLKSLDMLGFKSFAESRIEFPQGVTAIVGPNGSGKSNVVDAILWVLGEQSTKTLRSEKMEDVIFNGTELRKPLGMAEVSLIIGGLDHTALPQEGGSGLPSELTEFQELMITRRLYRNGDSEYLINKTACRLKDIRTLLMDTRAGSKGHTVIAQGQIDQILNASPQDRRELIEETAGIIRYKKQKAEALRKLDATQQNILRVRDIIAEVKKQLNSLERQARQARTYQTLQQEARAVEIELLTREFVALRAGLKDVEAEVLNLDQQESEKAAGQARFATDLEQSRLRAIEIGESTGQIREELGRIEHQQAQALTASEVERNRSQLFEQQQQQESHELEGMATAQEELAHSLETIEASLVSLEEELLSREQTFASLDEDMERLLHQRASAVAEEERGRLDIMQLAVLVANTEQSVSQLIARMGEVSERGTRLVAEQEELEGHRSTALTRHEALRQEYGEAGRMVATIRAQQETVQTEAANVTAEQQELDRVILQRSEELAAVDSRLQALQGVVREEMGYGREGQDEGTALKSCEGVRDAIAEWLVIPPGMDRAVEAVLGERVHGWFVDEPAVAQRAISFLREKELGRGTFIPQQPRWERAGSGAHAWWQVLADQAGVVGRAVELIQADEARTAAKDCLFDRVVIVESLDHAVRLWERQLWAGAEGPILVTLAGEVMDASGVISGGHAHAGQGLLERRREVVSLEAKRSELTTAVESDKQRRLELQGLGQSLSLQIRQLAESLRDTEMQDLSLRKDEENLRQFVADLDVRLAGIAAEIQKGIVDRQRFEQEARSTQAQLAQWISEKAGQEASLGRVRERLTAIDQEGRVFQERVTEARLLSESLRAKQGHEQANRLRIRQQQVESEQRRQALQSHLEGLDRDIQQSQEERSRQEALCQEFGGAAATVKARLIAAQEQQAQEMAVGQSLEAGLDTVRRDMSAVRDARMAVEVRRAELRTQLSAVESTLSGTYQLDPVVLADGPAPGLERAADAGVEEAVEVIVNPLAQTAHAELKEQLHKLRERLDRMGPINLAAISEHQELDQRYTFLTTQEQDLAASINSLKEIIQRINKTTKDMFVTTFAELQQKFTEVFGQFFPGGRAELLLVDEPVGENGEGGGNQEPGVDIVAQPPGKRLKSITMLSGGEKTLTAMALLFASFLIRPTPFCLLDEIDAPLDEENIGRFTSVLREMSKNAQFLVITHNKRTMAIADSLFGVTMEQPGVSKLVSVRLGDLQPA</sequence>
<feature type="coiled-coil region" evidence="6">
    <location>
        <begin position="178"/>
        <end position="258"/>
    </location>
</feature>
<reference evidence="9" key="1">
    <citation type="submission" date="2018-04" db="EMBL/GenBank/DDBJ databases">
        <authorList>
            <person name="Lucker S."/>
            <person name="Sakoula D."/>
        </authorList>
    </citation>
    <scope>NUCLEOTIDE SEQUENCE [LARGE SCALE GENOMIC DNA]</scope>
</reference>
<accession>A0A330L1K9</accession>